<evidence type="ECO:0000256" key="2">
    <source>
        <dbReference type="SAM" id="SignalP"/>
    </source>
</evidence>
<evidence type="ECO:0000256" key="1">
    <source>
        <dbReference type="SAM" id="MobiDB-lite"/>
    </source>
</evidence>
<feature type="compositionally biased region" description="Pro residues" evidence="1">
    <location>
        <begin position="101"/>
        <end position="116"/>
    </location>
</feature>
<keyword evidence="2" id="KW-0732">Signal</keyword>
<organism evidence="3 4">
    <name type="scientific">Merismopedia glauca CCAP 1448/3</name>
    <dbReference type="NCBI Taxonomy" id="1296344"/>
    <lineage>
        <taxon>Bacteria</taxon>
        <taxon>Bacillati</taxon>
        <taxon>Cyanobacteriota</taxon>
        <taxon>Cyanophyceae</taxon>
        <taxon>Synechococcales</taxon>
        <taxon>Merismopediaceae</taxon>
        <taxon>Merismopedia</taxon>
    </lineage>
</organism>
<dbReference type="Proteomes" id="UP000238762">
    <property type="component" value="Unassembled WGS sequence"/>
</dbReference>
<feature type="signal peptide" evidence="2">
    <location>
        <begin position="1"/>
        <end position="28"/>
    </location>
</feature>
<dbReference type="EMBL" id="PVWJ01000059">
    <property type="protein sequence ID" value="PSB02460.1"/>
    <property type="molecule type" value="Genomic_DNA"/>
</dbReference>
<protein>
    <submittedName>
        <fullName evidence="3">Uncharacterized protein</fullName>
    </submittedName>
</protein>
<keyword evidence="4" id="KW-1185">Reference proteome</keyword>
<reference evidence="3 4" key="1">
    <citation type="submission" date="2018-02" db="EMBL/GenBank/DDBJ databases">
        <authorList>
            <person name="Cohen D.B."/>
            <person name="Kent A.D."/>
        </authorList>
    </citation>
    <scope>NUCLEOTIDE SEQUENCE [LARGE SCALE GENOMIC DNA]</scope>
    <source>
        <strain evidence="3 4">CCAP 1448/3</strain>
    </source>
</reference>
<sequence length="157" mass="16775">MNFKTSIRVLFLLAITIPSALISHPAGAVQSSDRQLEDLEFSANTINKVRELIPQTNLTAKKSKDLFNQPVNVGGMQCTADIINGEITNLNCPPLNLPTPNPIFPNPKPSPAPSPGGPFAQMGNPTIKSNSKSFNLKLKDTPSAADVLRSLSSKQVG</sequence>
<accession>A0A2T1C2F9</accession>
<proteinExistence type="predicted"/>
<gene>
    <name evidence="3" type="ORF">C7B64_13005</name>
</gene>
<reference evidence="3 4" key="2">
    <citation type="submission" date="2018-03" db="EMBL/GenBank/DDBJ databases">
        <title>The ancient ancestry and fast evolution of plastids.</title>
        <authorList>
            <person name="Moore K.R."/>
            <person name="Magnabosco C."/>
            <person name="Momper L."/>
            <person name="Gold D.A."/>
            <person name="Bosak T."/>
            <person name="Fournier G.P."/>
        </authorList>
    </citation>
    <scope>NUCLEOTIDE SEQUENCE [LARGE SCALE GENOMIC DNA]</scope>
    <source>
        <strain evidence="3 4">CCAP 1448/3</strain>
    </source>
</reference>
<feature type="region of interest" description="Disordered" evidence="1">
    <location>
        <begin position="101"/>
        <end position="133"/>
    </location>
</feature>
<dbReference type="RefSeq" id="WP_106289089.1">
    <property type="nucleotide sequence ID" value="NZ_CAWNTC010000065.1"/>
</dbReference>
<name>A0A2T1C2F9_9CYAN</name>
<dbReference type="AlphaFoldDB" id="A0A2T1C2F9"/>
<evidence type="ECO:0000313" key="3">
    <source>
        <dbReference type="EMBL" id="PSB02460.1"/>
    </source>
</evidence>
<comment type="caution">
    <text evidence="3">The sequence shown here is derived from an EMBL/GenBank/DDBJ whole genome shotgun (WGS) entry which is preliminary data.</text>
</comment>
<evidence type="ECO:0000313" key="4">
    <source>
        <dbReference type="Proteomes" id="UP000238762"/>
    </source>
</evidence>
<feature type="chain" id="PRO_5015424829" evidence="2">
    <location>
        <begin position="29"/>
        <end position="157"/>
    </location>
</feature>